<evidence type="ECO:0000256" key="1">
    <source>
        <dbReference type="ARBA" id="ARBA00022990"/>
    </source>
</evidence>
<feature type="non-terminal residue" evidence="2">
    <location>
        <position position="1"/>
    </location>
</feature>
<dbReference type="CDD" id="cd02603">
    <property type="entry name" value="HAD_sEH-N_like"/>
    <property type="match status" value="1"/>
</dbReference>
<reference evidence="3" key="1">
    <citation type="submission" date="2022-10" db="EMBL/GenBank/DDBJ databases">
        <title>Genome assembly of Pristionchus species.</title>
        <authorList>
            <person name="Yoshida K."/>
            <person name="Sommer R.J."/>
        </authorList>
    </citation>
    <scope>NUCLEOTIDE SEQUENCE [LARGE SCALE GENOMIC DNA]</scope>
    <source>
        <strain evidence="3">RS5460</strain>
    </source>
</reference>
<dbReference type="Proteomes" id="UP001328107">
    <property type="component" value="Unassembled WGS sequence"/>
</dbReference>
<dbReference type="InterPro" id="IPR036412">
    <property type="entry name" value="HAD-like_sf"/>
</dbReference>
<keyword evidence="1" id="KW-0007">Acetylation</keyword>
<accession>A0AAN5D872</accession>
<name>A0AAN5D872_9BILA</name>
<evidence type="ECO:0000313" key="2">
    <source>
        <dbReference type="EMBL" id="GMR58623.1"/>
    </source>
</evidence>
<proteinExistence type="predicted"/>
<dbReference type="Pfam" id="PF00702">
    <property type="entry name" value="Hydrolase"/>
    <property type="match status" value="1"/>
</dbReference>
<evidence type="ECO:0000313" key="3">
    <source>
        <dbReference type="Proteomes" id="UP001328107"/>
    </source>
</evidence>
<sequence length="221" mass="25070">FKAVVFDYGGVIMSHAAAVPEWTRLEDDYNMDKGTIQKTLFGIFEDRPDLERELFEGHYSADELEYDVLPEYLSAKIGVVLPRPLPLLHLWMGPGSTINYNNNMINAVKSLRAHGFHTSILTNNYKFDRAGIKVRTPVDESLFDLIVESAIEGVMKPHRRIYEIVQSRLPSSISPHECIFLDDNKANVAAALAFGWTSILVDTKNVEKAIRQLELHLQIEL</sequence>
<dbReference type="PANTHER" id="PTHR47829:SF1">
    <property type="entry name" value="HAD FAMILY PHOSPHATASE"/>
    <property type="match status" value="1"/>
</dbReference>
<organism evidence="2 3">
    <name type="scientific">Pristionchus mayeri</name>
    <dbReference type="NCBI Taxonomy" id="1317129"/>
    <lineage>
        <taxon>Eukaryota</taxon>
        <taxon>Metazoa</taxon>
        <taxon>Ecdysozoa</taxon>
        <taxon>Nematoda</taxon>
        <taxon>Chromadorea</taxon>
        <taxon>Rhabditida</taxon>
        <taxon>Rhabditina</taxon>
        <taxon>Diplogasteromorpha</taxon>
        <taxon>Diplogasteroidea</taxon>
        <taxon>Neodiplogasteridae</taxon>
        <taxon>Pristionchus</taxon>
    </lineage>
</organism>
<dbReference type="SUPFAM" id="SSF56784">
    <property type="entry name" value="HAD-like"/>
    <property type="match status" value="1"/>
</dbReference>
<evidence type="ECO:0008006" key="4">
    <source>
        <dbReference type="Google" id="ProtNLM"/>
    </source>
</evidence>
<dbReference type="InterPro" id="IPR023198">
    <property type="entry name" value="PGP-like_dom2"/>
</dbReference>
<dbReference type="InterPro" id="IPR023214">
    <property type="entry name" value="HAD_sf"/>
</dbReference>
<dbReference type="PANTHER" id="PTHR47829">
    <property type="entry name" value="HYDROLASE, PUTATIVE (AFU_ORTHOLOGUE AFUA_1G12880)-RELATED"/>
    <property type="match status" value="1"/>
</dbReference>
<dbReference type="AlphaFoldDB" id="A0AAN5D872"/>
<dbReference type="NCBIfam" id="TIGR02247">
    <property type="entry name" value="HAD-1A3-hyp"/>
    <property type="match status" value="1"/>
</dbReference>
<keyword evidence="3" id="KW-1185">Reference proteome</keyword>
<gene>
    <name evidence="2" type="ORF">PMAYCL1PPCAC_28818</name>
</gene>
<dbReference type="Gene3D" id="1.10.150.240">
    <property type="entry name" value="Putative phosphatase, domain 2"/>
    <property type="match status" value="1"/>
</dbReference>
<dbReference type="SFLD" id="SFLDG01129">
    <property type="entry name" value="C1.5:_HAD__Beta-PGM__Phosphata"/>
    <property type="match status" value="1"/>
</dbReference>
<dbReference type="InterPro" id="IPR011945">
    <property type="entry name" value="HAD-SF_ppase_IA/epoxid_hydro_N"/>
</dbReference>
<dbReference type="Gene3D" id="3.40.50.1000">
    <property type="entry name" value="HAD superfamily/HAD-like"/>
    <property type="match status" value="1"/>
</dbReference>
<dbReference type="InterPro" id="IPR006439">
    <property type="entry name" value="HAD-SF_hydro_IA"/>
</dbReference>
<comment type="caution">
    <text evidence="2">The sequence shown here is derived from an EMBL/GenBank/DDBJ whole genome shotgun (WGS) entry which is preliminary data.</text>
</comment>
<dbReference type="EMBL" id="BTRK01000006">
    <property type="protein sequence ID" value="GMR58623.1"/>
    <property type="molecule type" value="Genomic_DNA"/>
</dbReference>
<dbReference type="SFLD" id="SFLDS00003">
    <property type="entry name" value="Haloacid_Dehalogenase"/>
    <property type="match status" value="1"/>
</dbReference>
<dbReference type="InterPro" id="IPR052898">
    <property type="entry name" value="ACAD10-like"/>
</dbReference>
<protein>
    <recommendedName>
        <fullName evidence="4">Hydrolase</fullName>
    </recommendedName>
</protein>
<dbReference type="NCBIfam" id="TIGR01509">
    <property type="entry name" value="HAD-SF-IA-v3"/>
    <property type="match status" value="1"/>
</dbReference>